<protein>
    <submittedName>
        <fullName evidence="2">Uncharacterized protein</fullName>
    </submittedName>
</protein>
<reference evidence="2 3" key="1">
    <citation type="submission" date="2024-09" db="EMBL/GenBank/DDBJ databases">
        <title>Laminarin stimulates single cell rates of sulfate reduction while oxygen inhibits transcriptomic activity in coastal marine sediment.</title>
        <authorList>
            <person name="Lindsay M."/>
            <person name="Orcutt B."/>
            <person name="Emerson D."/>
            <person name="Stepanauskas R."/>
            <person name="D'Angelo T."/>
        </authorList>
    </citation>
    <scope>NUCLEOTIDE SEQUENCE [LARGE SCALE GENOMIC DNA]</scope>
    <source>
        <strain evidence="2">SAG AM-311-K15</strain>
    </source>
</reference>
<proteinExistence type="predicted"/>
<organism evidence="2 3">
    <name type="scientific">candidate division CSSED10-310 bacterium</name>
    <dbReference type="NCBI Taxonomy" id="2855610"/>
    <lineage>
        <taxon>Bacteria</taxon>
        <taxon>Bacteria division CSSED10-310</taxon>
    </lineage>
</organism>
<sequence>MIDQADFEQLKTEFEQLKIEVRRNVFNRLEELKKCENRTAKIMKHLEKIIFQTLDLYVTNLMKTNNYDQDLHRKLQTLTFRLQLHALDPRKRNQAALGLAYSDAPEDIALLNSIGSDPDEDPDFRLAARTALKILSLRLKQKKPGAHSDSDMQSTDELPPLTPDLDR</sequence>
<evidence type="ECO:0000313" key="3">
    <source>
        <dbReference type="Proteomes" id="UP001594351"/>
    </source>
</evidence>
<gene>
    <name evidence="2" type="ORF">ACFL27_19665</name>
</gene>
<dbReference type="EMBL" id="JBHPBY010000311">
    <property type="protein sequence ID" value="MFC1852422.1"/>
    <property type="molecule type" value="Genomic_DNA"/>
</dbReference>
<evidence type="ECO:0000313" key="2">
    <source>
        <dbReference type="EMBL" id="MFC1852422.1"/>
    </source>
</evidence>
<comment type="caution">
    <text evidence="2">The sequence shown here is derived from an EMBL/GenBank/DDBJ whole genome shotgun (WGS) entry which is preliminary data.</text>
</comment>
<keyword evidence="3" id="KW-1185">Reference proteome</keyword>
<evidence type="ECO:0000256" key="1">
    <source>
        <dbReference type="SAM" id="MobiDB-lite"/>
    </source>
</evidence>
<feature type="region of interest" description="Disordered" evidence="1">
    <location>
        <begin position="143"/>
        <end position="167"/>
    </location>
</feature>
<name>A0ABV6Z1T1_UNCC1</name>
<accession>A0ABV6Z1T1</accession>
<dbReference type="Proteomes" id="UP001594351">
    <property type="component" value="Unassembled WGS sequence"/>
</dbReference>